<keyword evidence="3" id="KW-1133">Transmembrane helix</keyword>
<dbReference type="Proteomes" id="UP000193560">
    <property type="component" value="Unassembled WGS sequence"/>
</dbReference>
<dbReference type="PANTHER" id="PTHR31234:SF2">
    <property type="entry name" value="OS05G0199100 PROTEIN"/>
    <property type="match status" value="1"/>
</dbReference>
<organism evidence="4 5">
    <name type="scientific">Absidia repens</name>
    <dbReference type="NCBI Taxonomy" id="90262"/>
    <lineage>
        <taxon>Eukaryota</taxon>
        <taxon>Fungi</taxon>
        <taxon>Fungi incertae sedis</taxon>
        <taxon>Mucoromycota</taxon>
        <taxon>Mucoromycotina</taxon>
        <taxon>Mucoromycetes</taxon>
        <taxon>Mucorales</taxon>
        <taxon>Cunninghamellaceae</taxon>
        <taxon>Absidia</taxon>
    </lineage>
</organism>
<dbReference type="OrthoDB" id="20273at2759"/>
<dbReference type="STRING" id="90262.A0A1X2IRV9"/>
<dbReference type="EMBL" id="MCGE01000005">
    <property type="protein sequence ID" value="ORZ21239.1"/>
    <property type="molecule type" value="Genomic_DNA"/>
</dbReference>
<comment type="caution">
    <text evidence="4">The sequence shown here is derived from an EMBL/GenBank/DDBJ whole genome shotgun (WGS) entry which is preliminary data.</text>
</comment>
<gene>
    <name evidence="4" type="ORF">BCR42DRAFT_407142</name>
</gene>
<keyword evidence="2 3" id="KW-0472">Membrane</keyword>
<keyword evidence="3" id="KW-0812">Transmembrane</keyword>
<dbReference type="Gene3D" id="2.60.40.1820">
    <property type="match status" value="1"/>
</dbReference>
<keyword evidence="5" id="KW-1185">Reference proteome</keyword>
<sequence>MAYYSQQHDDFRQGPSSHYAPPLQHNYDSYPMNDVHSPSPHHNEAYYDPDGMYDQYQNKAPLPPAHQQNGYQYLDDPNYNNTKEVYDYDEKEHRSCCDRICCGCCTCCPRWARYCSCFFLLIIIALGIVIGVLAAIFKKPSIEFGGIQGTPQFNLNGTTAYMQFNMNITVDNPNVESVTFSNIEAKAFYPNLAGLDLSKTPIGGGNKSDVHISSNGVTTIIFPFTLEFDALGSTTKPIINDLLNKCGITGGEKQDITINYDVTPNINIIGIPISFTISSSSSFACPDDVAKGVSDVLGPLASLIGSGGGAIPSDLSGLTSMIGSGAPGVPTSLLSSLPSGLPTSF</sequence>
<dbReference type="GO" id="GO:0016020">
    <property type="term" value="C:membrane"/>
    <property type="evidence" value="ECO:0007669"/>
    <property type="project" value="UniProtKB-SubCell"/>
</dbReference>
<evidence type="ECO:0000313" key="4">
    <source>
        <dbReference type="EMBL" id="ORZ21239.1"/>
    </source>
</evidence>
<dbReference type="PANTHER" id="PTHR31234">
    <property type="entry name" value="LATE EMBRYOGENESIS ABUNDANT (LEA) HYDROXYPROLINE-RICH GLYCOPROTEIN FAMILY"/>
    <property type="match status" value="1"/>
</dbReference>
<comment type="subcellular location">
    <subcellularLocation>
        <location evidence="1">Membrane</location>
    </subcellularLocation>
</comment>
<proteinExistence type="predicted"/>
<dbReference type="SUPFAM" id="SSF117070">
    <property type="entry name" value="LEA14-like"/>
    <property type="match status" value="1"/>
</dbReference>
<name>A0A1X2IRV9_9FUNG</name>
<feature type="transmembrane region" description="Helical" evidence="3">
    <location>
        <begin position="111"/>
        <end position="137"/>
    </location>
</feature>
<evidence type="ECO:0000313" key="5">
    <source>
        <dbReference type="Proteomes" id="UP000193560"/>
    </source>
</evidence>
<evidence type="ECO:0008006" key="6">
    <source>
        <dbReference type="Google" id="ProtNLM"/>
    </source>
</evidence>
<evidence type="ECO:0000256" key="3">
    <source>
        <dbReference type="SAM" id="Phobius"/>
    </source>
</evidence>
<evidence type="ECO:0000256" key="2">
    <source>
        <dbReference type="ARBA" id="ARBA00023136"/>
    </source>
</evidence>
<protein>
    <recommendedName>
        <fullName evidence="6">Late embryogenesis abundant protein LEA-2 subgroup domain-containing protein</fullName>
    </recommendedName>
</protein>
<reference evidence="4 5" key="1">
    <citation type="submission" date="2016-07" db="EMBL/GenBank/DDBJ databases">
        <title>Pervasive Adenine N6-methylation of Active Genes in Fungi.</title>
        <authorList>
            <consortium name="DOE Joint Genome Institute"/>
            <person name="Mondo S.J."/>
            <person name="Dannebaum R.O."/>
            <person name="Kuo R.C."/>
            <person name="Labutti K."/>
            <person name="Haridas S."/>
            <person name="Kuo A."/>
            <person name="Salamov A."/>
            <person name="Ahrendt S.R."/>
            <person name="Lipzen A."/>
            <person name="Sullivan W."/>
            <person name="Andreopoulos W.B."/>
            <person name="Clum A."/>
            <person name="Lindquist E."/>
            <person name="Daum C."/>
            <person name="Ramamoorthy G.K."/>
            <person name="Gryganskyi A."/>
            <person name="Culley D."/>
            <person name="Magnuson J.K."/>
            <person name="James T.Y."/>
            <person name="O'Malley M.A."/>
            <person name="Stajich J.E."/>
            <person name="Spatafora J.W."/>
            <person name="Visel A."/>
            <person name="Grigoriev I.V."/>
        </authorList>
    </citation>
    <scope>NUCLEOTIDE SEQUENCE [LARGE SCALE GENOMIC DNA]</scope>
    <source>
        <strain evidence="4 5">NRRL 1336</strain>
    </source>
</reference>
<dbReference type="AlphaFoldDB" id="A0A1X2IRV9"/>
<dbReference type="InterPro" id="IPR044839">
    <property type="entry name" value="NDR1-like"/>
</dbReference>
<accession>A0A1X2IRV9</accession>
<evidence type="ECO:0000256" key="1">
    <source>
        <dbReference type="ARBA" id="ARBA00004370"/>
    </source>
</evidence>
<dbReference type="GO" id="GO:0098542">
    <property type="term" value="P:defense response to other organism"/>
    <property type="evidence" value="ECO:0007669"/>
    <property type="project" value="InterPro"/>
</dbReference>